<keyword evidence="3" id="KW-1185">Reference proteome</keyword>
<dbReference type="AlphaFoldDB" id="A0A4D6M4N7"/>
<evidence type="ECO:0000313" key="3">
    <source>
        <dbReference type="Proteomes" id="UP000501690"/>
    </source>
</evidence>
<gene>
    <name evidence="2" type="ORF">DEO72_LG6g174</name>
</gene>
<feature type="region of interest" description="Disordered" evidence="1">
    <location>
        <begin position="62"/>
        <end position="82"/>
    </location>
</feature>
<sequence>MTTIFDHRITPEQLHDAFIHLASDAEHPLFTIIYERKHPTANHPRLNDDNGGGFATSAMTTMEEARVTEEARSTVDRRWRDETATTWKKEPLRSGTMAFENGREKNGCCSMRRR</sequence>
<protein>
    <submittedName>
        <fullName evidence="2">Uncharacterized protein</fullName>
    </submittedName>
</protein>
<evidence type="ECO:0000313" key="2">
    <source>
        <dbReference type="EMBL" id="QCD95481.1"/>
    </source>
</evidence>
<dbReference type="EMBL" id="CP039350">
    <property type="protein sequence ID" value="QCD95481.1"/>
    <property type="molecule type" value="Genomic_DNA"/>
</dbReference>
<organism evidence="2 3">
    <name type="scientific">Vigna unguiculata</name>
    <name type="common">Cowpea</name>
    <dbReference type="NCBI Taxonomy" id="3917"/>
    <lineage>
        <taxon>Eukaryota</taxon>
        <taxon>Viridiplantae</taxon>
        <taxon>Streptophyta</taxon>
        <taxon>Embryophyta</taxon>
        <taxon>Tracheophyta</taxon>
        <taxon>Spermatophyta</taxon>
        <taxon>Magnoliopsida</taxon>
        <taxon>eudicotyledons</taxon>
        <taxon>Gunneridae</taxon>
        <taxon>Pentapetalae</taxon>
        <taxon>rosids</taxon>
        <taxon>fabids</taxon>
        <taxon>Fabales</taxon>
        <taxon>Fabaceae</taxon>
        <taxon>Papilionoideae</taxon>
        <taxon>50 kb inversion clade</taxon>
        <taxon>NPAAA clade</taxon>
        <taxon>indigoferoid/millettioid clade</taxon>
        <taxon>Phaseoleae</taxon>
        <taxon>Vigna</taxon>
    </lineage>
</organism>
<reference evidence="2 3" key="1">
    <citation type="submission" date="2019-04" db="EMBL/GenBank/DDBJ databases">
        <title>An improved genome assembly and genetic linkage map for asparagus bean, Vigna unguiculata ssp. sesquipedialis.</title>
        <authorList>
            <person name="Xia Q."/>
            <person name="Zhang R."/>
            <person name="Dong Y."/>
        </authorList>
    </citation>
    <scope>NUCLEOTIDE SEQUENCE [LARGE SCALE GENOMIC DNA]</scope>
    <source>
        <tissue evidence="2">Leaf</tissue>
    </source>
</reference>
<name>A0A4D6M4N7_VIGUN</name>
<dbReference type="Proteomes" id="UP000501690">
    <property type="component" value="Linkage Group LG6"/>
</dbReference>
<feature type="compositionally biased region" description="Basic and acidic residues" evidence="1">
    <location>
        <begin position="63"/>
        <end position="82"/>
    </location>
</feature>
<accession>A0A4D6M4N7</accession>
<evidence type="ECO:0000256" key="1">
    <source>
        <dbReference type="SAM" id="MobiDB-lite"/>
    </source>
</evidence>
<proteinExistence type="predicted"/>